<evidence type="ECO:0008006" key="3">
    <source>
        <dbReference type="Google" id="ProtNLM"/>
    </source>
</evidence>
<dbReference type="AlphaFoldDB" id="A0A512D4M9"/>
<gene>
    <name evidence="1" type="ORF">TAE01_32280</name>
</gene>
<evidence type="ECO:0000313" key="2">
    <source>
        <dbReference type="Proteomes" id="UP000321534"/>
    </source>
</evidence>
<comment type="caution">
    <text evidence="1">The sequence shown here is derived from an EMBL/GenBank/DDBJ whole genome shotgun (WGS) entry which is preliminary data.</text>
</comment>
<reference evidence="1 2" key="1">
    <citation type="submission" date="2019-07" db="EMBL/GenBank/DDBJ databases">
        <title>Whole genome shotgun sequence of Terrabacter aerolatus NBRC 106305.</title>
        <authorList>
            <person name="Hosoyama A."/>
            <person name="Uohara A."/>
            <person name="Ohji S."/>
            <person name="Ichikawa N."/>
        </authorList>
    </citation>
    <scope>NUCLEOTIDE SEQUENCE [LARGE SCALE GENOMIC DNA]</scope>
    <source>
        <strain evidence="1 2">NBRC 106305</strain>
    </source>
</reference>
<keyword evidence="2" id="KW-1185">Reference proteome</keyword>
<sequence length="405" mass="43257">MGHLWNAVWPATGRSTTPAATVPIWHSDPVSETRTAVGQNLVSETVSVAADLVGAPLRVVGAPFPGSRRTLVVRVLDGAGRSFVVKRYVTDEGREAYAREASALAAMTGFAQTPTLVAESTDPRLVVMGDLGDGGHLADALLGDDADRAVTTLSGWASAVAGLHTEGRRVRDTFEAGVRSRSSEPVELDYLPGQLAEAVPAWARLAAALDVTAPAGVFDVLATVPDRFRVDASSLSAADMCPDNNLVRDAGLVLLDFEFALWRPIAWDAAYLRVPWPTCWCAWSLEAAAAELALGRWREAVAVEWPATLGADFDHDLDLATEAWAWLAGSWCLTGLVDEEPARVNPVKPMPRMPDPVLRFLRTAAAGRALPELAEMALRLSRAVETTYAAGDVPLAPAFSRGAFR</sequence>
<dbReference type="EMBL" id="BJYX01000019">
    <property type="protein sequence ID" value="GEO31418.1"/>
    <property type="molecule type" value="Genomic_DNA"/>
</dbReference>
<dbReference type="InterPro" id="IPR011009">
    <property type="entry name" value="Kinase-like_dom_sf"/>
</dbReference>
<accession>A0A512D4M9</accession>
<name>A0A512D4M9_9MICO</name>
<organism evidence="1 2">
    <name type="scientific">Terrabacter aerolatus</name>
    <dbReference type="NCBI Taxonomy" id="422442"/>
    <lineage>
        <taxon>Bacteria</taxon>
        <taxon>Bacillati</taxon>
        <taxon>Actinomycetota</taxon>
        <taxon>Actinomycetes</taxon>
        <taxon>Micrococcales</taxon>
        <taxon>Intrasporangiaceae</taxon>
        <taxon>Terrabacter</taxon>
    </lineage>
</organism>
<protein>
    <recommendedName>
        <fullName evidence="3">Aminoglycoside phosphotransferase domain-containing protein</fullName>
    </recommendedName>
</protein>
<evidence type="ECO:0000313" key="1">
    <source>
        <dbReference type="EMBL" id="GEO31418.1"/>
    </source>
</evidence>
<proteinExistence type="predicted"/>
<dbReference type="Proteomes" id="UP000321534">
    <property type="component" value="Unassembled WGS sequence"/>
</dbReference>
<dbReference type="SUPFAM" id="SSF56112">
    <property type="entry name" value="Protein kinase-like (PK-like)"/>
    <property type="match status" value="1"/>
</dbReference>